<accession>A0A4R8BXE9</accession>
<name>A0A4R8BXE9_9ACTN</name>
<gene>
    <name evidence="1" type="ORF">EV653_6238</name>
</gene>
<keyword evidence="2" id="KW-1185">Reference proteome</keyword>
<dbReference type="Proteomes" id="UP000295146">
    <property type="component" value="Unassembled WGS sequence"/>
</dbReference>
<dbReference type="AlphaFoldDB" id="A0A4R8BXE9"/>
<evidence type="ECO:0000313" key="1">
    <source>
        <dbReference type="EMBL" id="TDW66216.1"/>
    </source>
</evidence>
<reference evidence="1 2" key="1">
    <citation type="submission" date="2019-03" db="EMBL/GenBank/DDBJ databases">
        <title>Genomic Encyclopedia of Type Strains, Phase III (KMG-III): the genomes of soil and plant-associated and newly described type strains.</title>
        <authorList>
            <person name="Whitman W."/>
        </authorList>
    </citation>
    <scope>NUCLEOTIDE SEQUENCE [LARGE SCALE GENOMIC DNA]</scope>
    <source>
        <strain evidence="1 2">VKM Ac-2573</strain>
    </source>
</reference>
<evidence type="ECO:0000313" key="2">
    <source>
        <dbReference type="Proteomes" id="UP000295146"/>
    </source>
</evidence>
<dbReference type="EMBL" id="SODP01000003">
    <property type="protein sequence ID" value="TDW66216.1"/>
    <property type="molecule type" value="Genomic_DNA"/>
</dbReference>
<protein>
    <submittedName>
        <fullName evidence="1">Uncharacterized protein</fullName>
    </submittedName>
</protein>
<dbReference type="InterPro" id="IPR046203">
    <property type="entry name" value="DUF6236"/>
</dbReference>
<sequence>MRDAGLYFPFIHVRDDDWLKLAALYWPQLYRIAPQYYLTRDSDTAREFGDADVFRSVDPQHYLDGLTIDLVRAIEDNLEVLQSAYGLERANEAFDGTSIWSDGVGNTAQYPQLAWIHAKKFWPGLIKRLVDAGLAVQGRPQPAQHHDGDDGAWIGMHPALGGAYMTALAMQIGQLDGMLPLTDQAESRTSAPSADVAAVLHLLTGSARAARGEEVSSRYMMLALQYIRPKNLSAIPARRILECREALAPELQRFREHVEAAEAELEEVAALQTEQRRLDAVANHVQRSIEAPLRDLERGLQLNRIEPARAMLVSGSLAAPPIAGNLLDTSGLAGTVIGQSVGAALAVGAAWWQVGEARRVKREASPMSYVLAIQDELTPKTFAQKVRRVWTGTH</sequence>
<dbReference type="RefSeq" id="WP_134107976.1">
    <property type="nucleotide sequence ID" value="NZ_SODP01000003.1"/>
</dbReference>
<organism evidence="1 2">
    <name type="scientific">Kribbella pratensis</name>
    <dbReference type="NCBI Taxonomy" id="2512112"/>
    <lineage>
        <taxon>Bacteria</taxon>
        <taxon>Bacillati</taxon>
        <taxon>Actinomycetota</taxon>
        <taxon>Actinomycetes</taxon>
        <taxon>Propionibacteriales</taxon>
        <taxon>Kribbellaceae</taxon>
        <taxon>Kribbella</taxon>
    </lineage>
</organism>
<comment type="caution">
    <text evidence="1">The sequence shown here is derived from an EMBL/GenBank/DDBJ whole genome shotgun (WGS) entry which is preliminary data.</text>
</comment>
<dbReference type="Pfam" id="PF19749">
    <property type="entry name" value="DUF6236"/>
    <property type="match status" value="1"/>
</dbReference>
<dbReference type="OrthoDB" id="9115306at2"/>
<proteinExistence type="predicted"/>